<feature type="region of interest" description="Disordered" evidence="1">
    <location>
        <begin position="34"/>
        <end position="67"/>
    </location>
</feature>
<evidence type="ECO:0000313" key="2">
    <source>
        <dbReference type="EMBL" id="DAD31314.1"/>
    </source>
</evidence>
<reference evidence="2 3" key="1">
    <citation type="journal article" date="2020" name="Mol. Biol. Evol.">
        <title>Distinct Expression and Methylation Patterns for Genes with Different Fates following a Single Whole-Genome Duplication in Flowering Plants.</title>
        <authorList>
            <person name="Shi T."/>
            <person name="Rahmani R.S."/>
            <person name="Gugger P.F."/>
            <person name="Wang M."/>
            <person name="Li H."/>
            <person name="Zhang Y."/>
            <person name="Li Z."/>
            <person name="Wang Q."/>
            <person name="Van de Peer Y."/>
            <person name="Marchal K."/>
            <person name="Chen J."/>
        </authorList>
    </citation>
    <scope>NUCLEOTIDE SEQUENCE [LARGE SCALE GENOMIC DNA]</scope>
    <source>
        <tissue evidence="2">Leaf</tissue>
    </source>
</reference>
<accession>A0A822YB29</accession>
<comment type="caution">
    <text evidence="2">The sequence shown here is derived from an EMBL/GenBank/DDBJ whole genome shotgun (WGS) entry which is preliminary data.</text>
</comment>
<feature type="compositionally biased region" description="Basic and acidic residues" evidence="1">
    <location>
        <begin position="47"/>
        <end position="67"/>
    </location>
</feature>
<protein>
    <submittedName>
        <fullName evidence="2">Uncharacterized protein</fullName>
    </submittedName>
</protein>
<name>A0A822YB29_NELNU</name>
<evidence type="ECO:0000256" key="1">
    <source>
        <dbReference type="SAM" id="MobiDB-lite"/>
    </source>
</evidence>
<proteinExistence type="predicted"/>
<sequence>MPNSWHTQGQKTQSLLYRKLSQNSVPPAIMEARESKKWHHHLLSKQHRNDNHAYRHLPREQQPKPQE</sequence>
<evidence type="ECO:0000313" key="3">
    <source>
        <dbReference type="Proteomes" id="UP000607653"/>
    </source>
</evidence>
<dbReference type="AlphaFoldDB" id="A0A822YB29"/>
<dbReference type="EMBL" id="DUZY01000003">
    <property type="protein sequence ID" value="DAD31314.1"/>
    <property type="molecule type" value="Genomic_DNA"/>
</dbReference>
<gene>
    <name evidence="2" type="ORF">HUJ06_010165</name>
</gene>
<keyword evidence="3" id="KW-1185">Reference proteome</keyword>
<dbReference type="Proteomes" id="UP000607653">
    <property type="component" value="Unassembled WGS sequence"/>
</dbReference>
<organism evidence="2 3">
    <name type="scientific">Nelumbo nucifera</name>
    <name type="common">Sacred lotus</name>
    <dbReference type="NCBI Taxonomy" id="4432"/>
    <lineage>
        <taxon>Eukaryota</taxon>
        <taxon>Viridiplantae</taxon>
        <taxon>Streptophyta</taxon>
        <taxon>Embryophyta</taxon>
        <taxon>Tracheophyta</taxon>
        <taxon>Spermatophyta</taxon>
        <taxon>Magnoliopsida</taxon>
        <taxon>Proteales</taxon>
        <taxon>Nelumbonaceae</taxon>
        <taxon>Nelumbo</taxon>
    </lineage>
</organism>
<feature type="compositionally biased region" description="Basic residues" evidence="1">
    <location>
        <begin position="36"/>
        <end position="46"/>
    </location>
</feature>